<reference evidence="2 3" key="1">
    <citation type="submission" date="2017-09" db="EMBL/GenBank/DDBJ databases">
        <authorList>
            <person name="Ehlers B."/>
            <person name="Leendertz F.H."/>
        </authorList>
    </citation>
    <scope>NUCLEOTIDE SEQUENCE [LARGE SCALE GENOMIC DNA]</scope>
    <source>
        <strain evidence="2 3">CGMCC 1.12662</strain>
    </source>
</reference>
<feature type="compositionally biased region" description="Polar residues" evidence="1">
    <location>
        <begin position="1"/>
        <end position="14"/>
    </location>
</feature>
<protein>
    <recommendedName>
        <fullName evidence="4">Ribbon-helix-helix protein, copG family</fullName>
    </recommendedName>
</protein>
<feature type="region of interest" description="Disordered" evidence="1">
    <location>
        <begin position="1"/>
        <end position="31"/>
    </location>
</feature>
<evidence type="ECO:0000313" key="2">
    <source>
        <dbReference type="EMBL" id="SNY40863.1"/>
    </source>
</evidence>
<sequence length="147" mass="16045">MVTGRKSSSPTSCDAGTGEGAAPPSNPRAVSGAKYADQLSRSITFRVSQFEKDALDDIARQARRPLAELLREALGMVTSGHRTNVPMAPPELMRAVARLEADMDEVMSTLRATEADGSYLDRLAILSLLVAIDRKLGKLAHRHWSWR</sequence>
<evidence type="ECO:0008006" key="4">
    <source>
        <dbReference type="Google" id="ProtNLM"/>
    </source>
</evidence>
<name>A0A285HZ02_9RHOB</name>
<dbReference type="EMBL" id="OBEA01000001">
    <property type="protein sequence ID" value="SNY40863.1"/>
    <property type="molecule type" value="Genomic_DNA"/>
</dbReference>
<organism evidence="2 3">
    <name type="scientific">Pseudooceanicola antarcticus</name>
    <dbReference type="NCBI Taxonomy" id="1247613"/>
    <lineage>
        <taxon>Bacteria</taxon>
        <taxon>Pseudomonadati</taxon>
        <taxon>Pseudomonadota</taxon>
        <taxon>Alphaproteobacteria</taxon>
        <taxon>Rhodobacterales</taxon>
        <taxon>Paracoccaceae</taxon>
        <taxon>Pseudooceanicola</taxon>
    </lineage>
</organism>
<evidence type="ECO:0000256" key="1">
    <source>
        <dbReference type="SAM" id="MobiDB-lite"/>
    </source>
</evidence>
<gene>
    <name evidence="2" type="ORF">SAMN06297129_0788</name>
</gene>
<evidence type="ECO:0000313" key="3">
    <source>
        <dbReference type="Proteomes" id="UP000231655"/>
    </source>
</evidence>
<dbReference type="Proteomes" id="UP000231655">
    <property type="component" value="Unassembled WGS sequence"/>
</dbReference>
<dbReference type="AlphaFoldDB" id="A0A285HZ02"/>
<proteinExistence type="predicted"/>
<accession>A0A285HZ02</accession>